<dbReference type="GO" id="GO:0005975">
    <property type="term" value="P:carbohydrate metabolic process"/>
    <property type="evidence" value="ECO:0007669"/>
    <property type="project" value="InterPro"/>
</dbReference>
<name>A0A1L7WT05_9HELO</name>
<keyword evidence="3 5" id="KW-0326">Glycosidase</keyword>
<sequence>MSNHKATKASSKFIFDPEWDNTFFCVTSSFLVFPGLPLYASKDLQNWELISNVFDRQNQVPQIGADTGQNNGLFALTLRYHDGTFYVIVEYITVADLPEGFDLVFTSTNPYGPSSFSDPVFFRKPALILDPDLFWDDNGTLYVQAGSFLQNIVQFRLDLATGITSPERVIWEGTGSTAPEGPHMYKKDGWYYLLISEGGTALPHCITIARSQSPSGPFQGCAGNPLLTNRGTEEYFQTVGHADLFQDGSGNWWGVALATRSGPEYVNYPMGRETVLFPATWNAGDWPTLEPALCRRYDSVDFAPGSGLPTNFVHWKFPPKNSFTISPPQYPNMLRITPSKVNFLVPAGTALSDCIASIARRQTATLFNFSVDIWFEPTVEGEEVGVTIFLTQLQHINLGLVMLPVEESHTLHSSSNLRNVFPHLRFRTTTVDTKNGSRQTNSVAIPEHWRNKPLRLHIQAHNELEYIFSATLVQSDSQERIIMGTAPASIVSGDSGHWTGSLVGVYATTNGGSGSAEAYVARWRYEDQRQYIGNGEWV</sequence>
<keyword evidence="2 5" id="KW-0378">Hydrolase</keyword>
<evidence type="ECO:0000313" key="7">
    <source>
        <dbReference type="EMBL" id="CZR55904.1"/>
    </source>
</evidence>
<dbReference type="Pfam" id="PF17851">
    <property type="entry name" value="GH43_C2"/>
    <property type="match status" value="1"/>
</dbReference>
<evidence type="ECO:0000256" key="2">
    <source>
        <dbReference type="ARBA" id="ARBA00022801"/>
    </source>
</evidence>
<dbReference type="Proteomes" id="UP000184330">
    <property type="component" value="Unassembled WGS sequence"/>
</dbReference>
<dbReference type="AlphaFoldDB" id="A0A1L7WT05"/>
<dbReference type="PANTHER" id="PTHR42812">
    <property type="entry name" value="BETA-XYLOSIDASE"/>
    <property type="match status" value="1"/>
</dbReference>
<dbReference type="InterPro" id="IPR006710">
    <property type="entry name" value="Glyco_hydro_43"/>
</dbReference>
<dbReference type="SUPFAM" id="SSF75005">
    <property type="entry name" value="Arabinanase/levansucrase/invertase"/>
    <property type="match status" value="1"/>
</dbReference>
<evidence type="ECO:0000256" key="3">
    <source>
        <dbReference type="ARBA" id="ARBA00023295"/>
    </source>
</evidence>
<evidence type="ECO:0000313" key="8">
    <source>
        <dbReference type="Proteomes" id="UP000184330"/>
    </source>
</evidence>
<evidence type="ECO:0000256" key="5">
    <source>
        <dbReference type="RuleBase" id="RU361187"/>
    </source>
</evidence>
<dbReference type="InterPro" id="IPR051795">
    <property type="entry name" value="Glycosyl_Hydrlase_43"/>
</dbReference>
<feature type="domain" description="Beta-xylosidase C-terminal Concanavalin A-like" evidence="6">
    <location>
        <begin position="308"/>
        <end position="526"/>
    </location>
</feature>
<evidence type="ECO:0000256" key="1">
    <source>
        <dbReference type="ARBA" id="ARBA00009865"/>
    </source>
</evidence>
<dbReference type="GO" id="GO:0004553">
    <property type="term" value="F:hydrolase activity, hydrolyzing O-glycosyl compounds"/>
    <property type="evidence" value="ECO:0007669"/>
    <property type="project" value="InterPro"/>
</dbReference>
<reference evidence="7 8" key="1">
    <citation type="submission" date="2016-03" db="EMBL/GenBank/DDBJ databases">
        <authorList>
            <person name="Ploux O."/>
        </authorList>
    </citation>
    <scope>NUCLEOTIDE SEQUENCE [LARGE SCALE GENOMIC DNA]</scope>
    <source>
        <strain evidence="7 8">UAMH 11012</strain>
    </source>
</reference>
<dbReference type="InterPro" id="IPR023296">
    <property type="entry name" value="Glyco_hydro_beta-prop_sf"/>
</dbReference>
<keyword evidence="8" id="KW-1185">Reference proteome</keyword>
<dbReference type="PANTHER" id="PTHR42812:SF17">
    <property type="entry name" value="BETA-XYLOSIDASE C-TERMINAL CONCANAVALIN A-LIKE DOMAIN-CONTAINING PROTEIN-RELATED"/>
    <property type="match status" value="1"/>
</dbReference>
<dbReference type="Pfam" id="PF04616">
    <property type="entry name" value="Glyco_hydro_43"/>
    <property type="match status" value="1"/>
</dbReference>
<dbReference type="Gene3D" id="2.60.120.200">
    <property type="match status" value="1"/>
</dbReference>
<dbReference type="EMBL" id="FJOG01000007">
    <property type="protein sequence ID" value="CZR55904.1"/>
    <property type="molecule type" value="Genomic_DNA"/>
</dbReference>
<evidence type="ECO:0000259" key="6">
    <source>
        <dbReference type="Pfam" id="PF17851"/>
    </source>
</evidence>
<organism evidence="7 8">
    <name type="scientific">Phialocephala subalpina</name>
    <dbReference type="NCBI Taxonomy" id="576137"/>
    <lineage>
        <taxon>Eukaryota</taxon>
        <taxon>Fungi</taxon>
        <taxon>Dikarya</taxon>
        <taxon>Ascomycota</taxon>
        <taxon>Pezizomycotina</taxon>
        <taxon>Leotiomycetes</taxon>
        <taxon>Helotiales</taxon>
        <taxon>Mollisiaceae</taxon>
        <taxon>Phialocephala</taxon>
        <taxon>Phialocephala fortinii species complex</taxon>
    </lineage>
</organism>
<accession>A0A1L7WT05</accession>
<dbReference type="InterPro" id="IPR041542">
    <property type="entry name" value="GH43_C2"/>
</dbReference>
<comment type="similarity">
    <text evidence="1 5">Belongs to the glycosyl hydrolase 43 family.</text>
</comment>
<dbReference type="OrthoDB" id="408373at2759"/>
<evidence type="ECO:0000256" key="4">
    <source>
        <dbReference type="PIRSR" id="PIRSR606710-2"/>
    </source>
</evidence>
<protein>
    <submittedName>
        <fullName evidence="7">Related to xylosidase: arabinofuranosidase</fullName>
    </submittedName>
</protein>
<proteinExistence type="inferred from homology"/>
<dbReference type="SUPFAM" id="SSF49899">
    <property type="entry name" value="Concanavalin A-like lectins/glucanases"/>
    <property type="match status" value="1"/>
</dbReference>
<dbReference type="STRING" id="576137.A0A1L7WT05"/>
<dbReference type="Gene3D" id="2.115.10.20">
    <property type="entry name" value="Glycosyl hydrolase domain, family 43"/>
    <property type="match status" value="1"/>
</dbReference>
<dbReference type="InterPro" id="IPR013320">
    <property type="entry name" value="ConA-like_dom_sf"/>
</dbReference>
<gene>
    <name evidence="7" type="ORF">PAC_05792</name>
</gene>
<feature type="site" description="Important for catalytic activity, responsible for pKa modulation of the active site Glu and correct orientation of both the proton donor and substrate" evidence="4">
    <location>
        <position position="130"/>
    </location>
</feature>
<dbReference type="CDD" id="cd18833">
    <property type="entry name" value="GH43_PcXyl-like"/>
    <property type="match status" value="1"/>
</dbReference>